<keyword evidence="1" id="KW-0472">Membrane</keyword>
<sequence length="77" mass="9309">MNKDLLENVQKIIYYHLNNKVVNREKVYEIEPSSYEIGKKFEPKSHEILLMQLIGMVISFITIIQALRTLVYYRYER</sequence>
<feature type="transmembrane region" description="Helical" evidence="1">
    <location>
        <begin position="48"/>
        <end position="67"/>
    </location>
</feature>
<proteinExistence type="predicted"/>
<evidence type="ECO:0000313" key="2">
    <source>
        <dbReference type="WBParaSite" id="SSTP_0001046400.1"/>
    </source>
</evidence>
<reference evidence="2" key="1">
    <citation type="submission" date="2015-08" db="UniProtKB">
        <authorList>
            <consortium name="WormBaseParasite"/>
        </authorList>
    </citation>
    <scope>IDENTIFICATION</scope>
</reference>
<dbReference type="AlphaFoldDB" id="A0A0K0ELX5"/>
<name>A0A0K0ELX5_STRER</name>
<accession>A0A0K0ELX5</accession>
<protein>
    <submittedName>
        <fullName evidence="2">Uncharacterized protein</fullName>
    </submittedName>
</protein>
<keyword evidence="1" id="KW-0812">Transmembrane</keyword>
<dbReference type="WBParaSite" id="SSTP_0001046400.1">
    <property type="protein sequence ID" value="SSTP_0001046400.1"/>
    <property type="gene ID" value="SSTP_0001046400"/>
</dbReference>
<keyword evidence="1" id="KW-1133">Transmembrane helix</keyword>
<organism evidence="2">
    <name type="scientific">Strongyloides stercoralis</name>
    <name type="common">Threadworm</name>
    <dbReference type="NCBI Taxonomy" id="6248"/>
    <lineage>
        <taxon>Eukaryota</taxon>
        <taxon>Metazoa</taxon>
        <taxon>Ecdysozoa</taxon>
        <taxon>Nematoda</taxon>
        <taxon>Chromadorea</taxon>
        <taxon>Rhabditida</taxon>
        <taxon>Tylenchina</taxon>
        <taxon>Panagrolaimomorpha</taxon>
        <taxon>Strongyloidoidea</taxon>
        <taxon>Strongyloididae</taxon>
        <taxon>Strongyloides</taxon>
    </lineage>
</organism>
<evidence type="ECO:0000256" key="1">
    <source>
        <dbReference type="SAM" id="Phobius"/>
    </source>
</evidence>